<proteinExistence type="predicted"/>
<keyword evidence="2" id="KW-1133">Transmembrane helix</keyword>
<dbReference type="Proteomes" id="UP000597444">
    <property type="component" value="Unassembled WGS sequence"/>
</dbReference>
<evidence type="ECO:0000256" key="2">
    <source>
        <dbReference type="SAM" id="Phobius"/>
    </source>
</evidence>
<accession>A0A8J3IH49</accession>
<dbReference type="SUPFAM" id="SSF51445">
    <property type="entry name" value="(Trans)glycosidases"/>
    <property type="match status" value="1"/>
</dbReference>
<evidence type="ECO:0000313" key="3">
    <source>
        <dbReference type="EMBL" id="GHO92428.1"/>
    </source>
</evidence>
<keyword evidence="2" id="KW-0812">Transmembrane</keyword>
<dbReference type="GO" id="GO:0000272">
    <property type="term" value="P:polysaccharide catabolic process"/>
    <property type="evidence" value="ECO:0007669"/>
    <property type="project" value="TreeGrafter"/>
</dbReference>
<protein>
    <recommendedName>
        <fullName evidence="5">Glycoside hydrolase family 44 domain-containing protein</fullName>
    </recommendedName>
</protein>
<evidence type="ECO:0000256" key="1">
    <source>
        <dbReference type="SAM" id="MobiDB-lite"/>
    </source>
</evidence>
<dbReference type="EMBL" id="BNJK01000001">
    <property type="protein sequence ID" value="GHO92428.1"/>
    <property type="molecule type" value="Genomic_DNA"/>
</dbReference>
<dbReference type="PANTHER" id="PTHR43576:SF3">
    <property type="entry name" value="ALPHA-L-ARABINOFURANOSIDASE C"/>
    <property type="match status" value="1"/>
</dbReference>
<gene>
    <name evidence="3" type="ORF">KSF_024760</name>
</gene>
<reference evidence="3" key="1">
    <citation type="submission" date="2020-10" db="EMBL/GenBank/DDBJ databases">
        <title>Taxonomic study of unclassified bacteria belonging to the class Ktedonobacteria.</title>
        <authorList>
            <person name="Yabe S."/>
            <person name="Wang C.M."/>
            <person name="Zheng Y."/>
            <person name="Sakai Y."/>
            <person name="Cavaletti L."/>
            <person name="Monciardini P."/>
            <person name="Donadio S."/>
        </authorList>
    </citation>
    <scope>NUCLEOTIDE SEQUENCE</scope>
    <source>
        <strain evidence="3">ID150040</strain>
    </source>
</reference>
<sequence>MAFNHNAGPNGSIAQMPPGGSPLEMESGIAGAQKGPGGRRRLFVWVSIGLLILVVLGGIRIGTLTTTTNDQLTIRIGDQQSATLDLRQSFPVSKYFLGTNVFPKQNSDSLDNVGTGFMVYNQQVVQTLKEMNIKLLRYPGGTWGEQHILSNGQGTGQQQKPSNQLADFTQMMKDTDTEGMLQVHLAGPVTNKFTQGQEPQGVPHDSDGLATYASNWVDYMNNPHSQMRSGSRQQDPFHPVTFWNVGNEPDLTKNPATGKPYSVTEYANSFIQFSIKMHQNDPTIKVFGPEISQYYGVGAGPFDAGGHAWMDEFLRVVGDFEKQNCGTGKKYPYQLLDGVSFHRYPFTLNHQNPGLLLSSTDEWNYLLPGLREQIKRFTGSDLPIALTEINTNPTPNPNQLPSQAALWWGDTMGTLLNQQINNVTYFSTSGVNNPHPLIGADGKMTVMGRTTELFGKLQLYGQQPGEVVPLAIQGNPVGAYATIDSSHKTLGLFFVNKSAQQQTVQIDPVGNILSFGPWHSQKVTLAPYSMVVLTMHRSSAQTEAVSYTPKDDGTADDLTTVNCGAGANGTPC</sequence>
<dbReference type="InterPro" id="IPR017853">
    <property type="entry name" value="GH"/>
</dbReference>
<evidence type="ECO:0008006" key="5">
    <source>
        <dbReference type="Google" id="ProtNLM"/>
    </source>
</evidence>
<dbReference type="AlphaFoldDB" id="A0A8J3IH49"/>
<dbReference type="PANTHER" id="PTHR43576">
    <property type="entry name" value="ALPHA-L-ARABINOFURANOSIDASE C-RELATED"/>
    <property type="match status" value="1"/>
</dbReference>
<feature type="region of interest" description="Disordered" evidence="1">
    <location>
        <begin position="1"/>
        <end position="32"/>
    </location>
</feature>
<dbReference type="Gene3D" id="3.20.20.80">
    <property type="entry name" value="Glycosidases"/>
    <property type="match status" value="1"/>
</dbReference>
<feature type="transmembrane region" description="Helical" evidence="2">
    <location>
        <begin position="42"/>
        <end position="62"/>
    </location>
</feature>
<comment type="caution">
    <text evidence="3">The sequence shown here is derived from an EMBL/GenBank/DDBJ whole genome shotgun (WGS) entry which is preliminary data.</text>
</comment>
<evidence type="ECO:0000313" key="4">
    <source>
        <dbReference type="Proteomes" id="UP000597444"/>
    </source>
</evidence>
<organism evidence="3 4">
    <name type="scientific">Reticulibacter mediterranei</name>
    <dbReference type="NCBI Taxonomy" id="2778369"/>
    <lineage>
        <taxon>Bacteria</taxon>
        <taxon>Bacillati</taxon>
        <taxon>Chloroflexota</taxon>
        <taxon>Ktedonobacteria</taxon>
        <taxon>Ktedonobacterales</taxon>
        <taxon>Reticulibacteraceae</taxon>
        <taxon>Reticulibacter</taxon>
    </lineage>
</organism>
<dbReference type="RefSeq" id="WP_220203263.1">
    <property type="nucleotide sequence ID" value="NZ_BNJK01000001.1"/>
</dbReference>
<keyword evidence="2" id="KW-0472">Membrane</keyword>
<name>A0A8J3IH49_9CHLR</name>
<keyword evidence="4" id="KW-1185">Reference proteome</keyword>